<keyword evidence="9" id="KW-0472">Membrane</keyword>
<evidence type="ECO:0000256" key="3">
    <source>
        <dbReference type="ARBA" id="ARBA00022468"/>
    </source>
</evidence>
<dbReference type="GO" id="GO:0005634">
    <property type="term" value="C:nucleus"/>
    <property type="evidence" value="ECO:0007669"/>
    <property type="project" value="UniProtKB-SubCell"/>
</dbReference>
<keyword evidence="6" id="KW-0479">Metal-binding</keyword>
<evidence type="ECO:0000256" key="11">
    <source>
        <dbReference type="ARBA" id="ARBA00024037"/>
    </source>
</evidence>
<dbReference type="PRINTS" id="PR00360">
    <property type="entry name" value="C2DOMAIN"/>
</dbReference>
<accession>A0A2P2LN77</accession>
<dbReference type="GO" id="GO:0005096">
    <property type="term" value="F:GTPase activator activity"/>
    <property type="evidence" value="ECO:0007669"/>
    <property type="project" value="UniProtKB-KW"/>
</dbReference>
<sequence length="163" mass="18704">MGSPSVLLKIHVLRGVNLAVRDLWRRSSDPYVLVKTGKHKLKTRVVKQNLNPEWNESLTFAIGDPNLPVRLEVYDKDTFSRDDKMGNAEFSIAPFMVALKTRLSDLPPGTIITRIKPSRQNCFVRESHIIWEYGKLVQNMWLRLSTVECGEVELQLECIDIPD</sequence>
<dbReference type="GO" id="GO:0046872">
    <property type="term" value="F:metal ion binding"/>
    <property type="evidence" value="ECO:0007669"/>
    <property type="project" value="UniProtKB-KW"/>
</dbReference>
<evidence type="ECO:0000256" key="4">
    <source>
        <dbReference type="ARBA" id="ARBA00022475"/>
    </source>
</evidence>
<keyword evidence="4" id="KW-1003">Cell membrane</keyword>
<reference evidence="13" key="1">
    <citation type="submission" date="2018-02" db="EMBL/GenBank/DDBJ databases">
        <title>Rhizophora mucronata_Transcriptome.</title>
        <authorList>
            <person name="Meera S.P."/>
            <person name="Sreeshan A."/>
            <person name="Augustine A."/>
        </authorList>
    </citation>
    <scope>NUCLEOTIDE SEQUENCE</scope>
    <source>
        <tissue evidence="13">Leaf</tissue>
    </source>
</reference>
<keyword evidence="10" id="KW-0539">Nucleus</keyword>
<keyword evidence="3" id="KW-0343">GTPase activation</keyword>
<evidence type="ECO:0000256" key="9">
    <source>
        <dbReference type="ARBA" id="ARBA00023136"/>
    </source>
</evidence>
<dbReference type="SMART" id="SM00239">
    <property type="entry name" value="C2"/>
    <property type="match status" value="1"/>
</dbReference>
<keyword evidence="8" id="KW-0446">Lipid-binding</keyword>
<dbReference type="PANTHER" id="PTHR45933">
    <property type="entry name" value="PROTEIN C2-DOMAIN ABA-RELATED 4"/>
    <property type="match status" value="1"/>
</dbReference>
<evidence type="ECO:0000256" key="10">
    <source>
        <dbReference type="ARBA" id="ARBA00023242"/>
    </source>
</evidence>
<dbReference type="PROSITE" id="PS50004">
    <property type="entry name" value="C2"/>
    <property type="match status" value="1"/>
</dbReference>
<dbReference type="SUPFAM" id="SSF49562">
    <property type="entry name" value="C2 domain (Calcium/lipid-binding domain, CaLB)"/>
    <property type="match status" value="1"/>
</dbReference>
<keyword evidence="5" id="KW-0938">Abscisic acid signaling pathway</keyword>
<evidence type="ECO:0000313" key="13">
    <source>
        <dbReference type="EMBL" id="MBX19422.1"/>
    </source>
</evidence>
<comment type="subcellular location">
    <subcellularLocation>
        <location evidence="2">Cell membrane</location>
    </subcellularLocation>
    <subcellularLocation>
        <location evidence="1">Nucleus</location>
    </subcellularLocation>
</comment>
<proteinExistence type="inferred from homology"/>
<keyword evidence="7" id="KW-0106">Calcium</keyword>
<name>A0A2P2LN77_RHIMU</name>
<dbReference type="Gene3D" id="2.60.40.150">
    <property type="entry name" value="C2 domain"/>
    <property type="match status" value="1"/>
</dbReference>
<feature type="domain" description="C2" evidence="12">
    <location>
        <begin position="1"/>
        <end position="105"/>
    </location>
</feature>
<evidence type="ECO:0000256" key="6">
    <source>
        <dbReference type="ARBA" id="ARBA00022723"/>
    </source>
</evidence>
<dbReference type="EMBL" id="GGEC01038938">
    <property type="protein sequence ID" value="MBX19422.1"/>
    <property type="molecule type" value="Transcribed_RNA"/>
</dbReference>
<dbReference type="Pfam" id="PF00168">
    <property type="entry name" value="C2"/>
    <property type="match status" value="1"/>
</dbReference>
<evidence type="ECO:0000256" key="2">
    <source>
        <dbReference type="ARBA" id="ARBA00004236"/>
    </source>
</evidence>
<dbReference type="InterPro" id="IPR035892">
    <property type="entry name" value="C2_domain_sf"/>
</dbReference>
<evidence type="ECO:0000256" key="5">
    <source>
        <dbReference type="ARBA" id="ARBA00022682"/>
    </source>
</evidence>
<evidence type="ECO:0000256" key="7">
    <source>
        <dbReference type="ARBA" id="ARBA00022837"/>
    </source>
</evidence>
<organism evidence="13">
    <name type="scientific">Rhizophora mucronata</name>
    <name type="common">Asiatic mangrove</name>
    <dbReference type="NCBI Taxonomy" id="61149"/>
    <lineage>
        <taxon>Eukaryota</taxon>
        <taxon>Viridiplantae</taxon>
        <taxon>Streptophyta</taxon>
        <taxon>Embryophyta</taxon>
        <taxon>Tracheophyta</taxon>
        <taxon>Spermatophyta</taxon>
        <taxon>Magnoliopsida</taxon>
        <taxon>eudicotyledons</taxon>
        <taxon>Gunneridae</taxon>
        <taxon>Pentapetalae</taxon>
        <taxon>rosids</taxon>
        <taxon>fabids</taxon>
        <taxon>Malpighiales</taxon>
        <taxon>Rhizophoraceae</taxon>
        <taxon>Rhizophora</taxon>
    </lineage>
</organism>
<dbReference type="AlphaFoldDB" id="A0A2P2LN77"/>
<protein>
    <recommendedName>
        <fullName evidence="12">C2 domain-containing protein</fullName>
    </recommendedName>
</protein>
<dbReference type="GO" id="GO:0009738">
    <property type="term" value="P:abscisic acid-activated signaling pathway"/>
    <property type="evidence" value="ECO:0007669"/>
    <property type="project" value="UniProtKB-KW"/>
</dbReference>
<dbReference type="GO" id="GO:0005886">
    <property type="term" value="C:plasma membrane"/>
    <property type="evidence" value="ECO:0007669"/>
    <property type="project" value="UniProtKB-SubCell"/>
</dbReference>
<dbReference type="GO" id="GO:0008289">
    <property type="term" value="F:lipid binding"/>
    <property type="evidence" value="ECO:0007669"/>
    <property type="project" value="UniProtKB-KW"/>
</dbReference>
<evidence type="ECO:0000256" key="8">
    <source>
        <dbReference type="ARBA" id="ARBA00023121"/>
    </source>
</evidence>
<dbReference type="PANTHER" id="PTHR45933:SF11">
    <property type="entry name" value="PROTEIN C2-DOMAIN ABA-RELATED 1"/>
    <property type="match status" value="1"/>
</dbReference>
<evidence type="ECO:0000256" key="1">
    <source>
        <dbReference type="ARBA" id="ARBA00004123"/>
    </source>
</evidence>
<evidence type="ECO:0000259" key="12">
    <source>
        <dbReference type="PROSITE" id="PS50004"/>
    </source>
</evidence>
<dbReference type="CDD" id="cd04038">
    <property type="entry name" value="C2_ArfGAP"/>
    <property type="match status" value="1"/>
</dbReference>
<dbReference type="InterPro" id="IPR044562">
    <property type="entry name" value="CAR1-11"/>
</dbReference>
<comment type="similarity">
    <text evidence="11">Belongs to the plant CAR protein family.</text>
</comment>
<dbReference type="InterPro" id="IPR000008">
    <property type="entry name" value="C2_dom"/>
</dbReference>